<dbReference type="PANTHER" id="PTHR11566:SF21">
    <property type="entry name" value="DYNAMIN RELATED PROTEIN 1, ISOFORM A"/>
    <property type="match status" value="1"/>
</dbReference>
<evidence type="ECO:0000259" key="3">
    <source>
        <dbReference type="PROSITE" id="PS51388"/>
    </source>
</evidence>
<dbReference type="GO" id="GO:0008017">
    <property type="term" value="F:microtubule binding"/>
    <property type="evidence" value="ECO:0007669"/>
    <property type="project" value="TreeGrafter"/>
</dbReference>
<dbReference type="GO" id="GO:0005525">
    <property type="term" value="F:GTP binding"/>
    <property type="evidence" value="ECO:0007669"/>
    <property type="project" value="InterPro"/>
</dbReference>
<reference evidence="5 6" key="1">
    <citation type="submission" date="2017-04" db="EMBL/GenBank/DDBJ databases">
        <title>Genome Sequence of the Model Brown-Rot Fungus Postia placenta SB12.</title>
        <authorList>
            <consortium name="DOE Joint Genome Institute"/>
            <person name="Gaskell J."/>
            <person name="Kersten P."/>
            <person name="Larrondo L.F."/>
            <person name="Canessa P."/>
            <person name="Martinez D."/>
            <person name="Hibbett D."/>
            <person name="Schmoll M."/>
            <person name="Kubicek C.P."/>
            <person name="Martinez A.T."/>
            <person name="Yadav J."/>
            <person name="Master E."/>
            <person name="Magnuson J.K."/>
            <person name="James T."/>
            <person name="Yaver D."/>
            <person name="Berka R."/>
            <person name="Labutti K."/>
            <person name="Lipzen A."/>
            <person name="Aerts A."/>
            <person name="Barry K."/>
            <person name="Henrissat B."/>
            <person name="Blanchette R."/>
            <person name="Grigoriev I."/>
            <person name="Cullen D."/>
        </authorList>
    </citation>
    <scope>NUCLEOTIDE SEQUENCE [LARGE SCALE GENOMIC DNA]</scope>
    <source>
        <strain evidence="5 6">MAD-698-R-SB12</strain>
    </source>
</reference>
<evidence type="ECO:0008006" key="7">
    <source>
        <dbReference type="Google" id="ProtNLM"/>
    </source>
</evidence>
<sequence length="766" mass="86047">MLPASSSVVALSEVNGGVGLSDPVHSAGRRKMLDLVNRLHSTGVQRDIDLPMIAVIGSQSAGKSSLIESISGITLPRASGTCTRCPTECRLSSSSEPWGCIVSLRFTTDKIGQPLGQARNERFGEPILIKADVEERIRRAQRAILNPSVDARQFLEGDDVDPEDRELTFSINCVCLEISGSDVADLSFVDLPGLIASVGTGGSAGDIDLVKNLVTTYIAKPSCIILLTVACETDFENQGAHHLTKQHDPDGKRTVGVLTKPDRIPRGEESRWTRFIKNEYEALDNGWFTVKQPDSLALAAGITWVEARQTERQFFESTESWAELEYEFQGRLGTANLTRCLSNILTDLIAKRLPELQEELQILLQKTEDSLRQLPKPPSTDTFAEILHLISEFCRDLDKHLEGTPGENGLLQVMNPLKEKFRAAVRDTAPDFRPYKGPKDGFDGDTPSGDGWSMPSFLSHEEESAVNLDSSHAIYINQVMDRARKAVTRELPDHYPFVVYQDYITSITAKWHIPMRILFDSLQKVLNNYVKQLVAKHFSIFAQGGLQHTVHQIMVEHIKACCEATASRISWLLELESRPATMNGHYYTDYRDKFLAFYRAHRESDENGSFVDKLRRYKPCTTNPRRATSPTEYQYQESISKVLSGLNEIGMSGIVATDLPKLLPSDPYEPALKIMATVRAYFQVAYKRFVDYVPMAIDHELVLGLSRDGSLENVLLKGLGITGAEGQRRCQEFLQEPRDVVKRRQELQKRWERLETARKELMDLWL</sequence>
<evidence type="ECO:0000313" key="5">
    <source>
        <dbReference type="EMBL" id="OSX61422.1"/>
    </source>
</evidence>
<keyword evidence="1" id="KW-0547">Nucleotide-binding</keyword>
<dbReference type="GeneID" id="36330709"/>
<dbReference type="PRINTS" id="PR00195">
    <property type="entry name" value="DYNAMIN"/>
</dbReference>
<dbReference type="AlphaFoldDB" id="A0A1X6MYV6"/>
<dbReference type="SMART" id="SM00302">
    <property type="entry name" value="GED"/>
    <property type="match status" value="1"/>
</dbReference>
<dbReference type="Proteomes" id="UP000194127">
    <property type="component" value="Unassembled WGS sequence"/>
</dbReference>
<dbReference type="InterPro" id="IPR022812">
    <property type="entry name" value="Dynamin"/>
</dbReference>
<dbReference type="SUPFAM" id="SSF52540">
    <property type="entry name" value="P-loop containing nucleoside triphosphate hydrolases"/>
    <property type="match status" value="1"/>
</dbReference>
<dbReference type="InterPro" id="IPR003130">
    <property type="entry name" value="GED"/>
</dbReference>
<dbReference type="PROSITE" id="PS51718">
    <property type="entry name" value="G_DYNAMIN_2"/>
    <property type="match status" value="1"/>
</dbReference>
<dbReference type="InterPro" id="IPR030381">
    <property type="entry name" value="G_DYNAMIN_dom"/>
</dbReference>
<dbReference type="PROSITE" id="PS51388">
    <property type="entry name" value="GED"/>
    <property type="match status" value="1"/>
</dbReference>
<dbReference type="InterPro" id="IPR020850">
    <property type="entry name" value="GED_dom"/>
</dbReference>
<dbReference type="Gene3D" id="1.20.120.1240">
    <property type="entry name" value="Dynamin, middle domain"/>
    <property type="match status" value="1"/>
</dbReference>
<dbReference type="PANTHER" id="PTHR11566">
    <property type="entry name" value="DYNAMIN"/>
    <property type="match status" value="1"/>
</dbReference>
<dbReference type="GO" id="GO:0016020">
    <property type="term" value="C:membrane"/>
    <property type="evidence" value="ECO:0007669"/>
    <property type="project" value="TreeGrafter"/>
</dbReference>
<organism evidence="5 6">
    <name type="scientific">Postia placenta MAD-698-R-SB12</name>
    <dbReference type="NCBI Taxonomy" id="670580"/>
    <lineage>
        <taxon>Eukaryota</taxon>
        <taxon>Fungi</taxon>
        <taxon>Dikarya</taxon>
        <taxon>Basidiomycota</taxon>
        <taxon>Agaricomycotina</taxon>
        <taxon>Agaricomycetes</taxon>
        <taxon>Polyporales</taxon>
        <taxon>Adustoporiaceae</taxon>
        <taxon>Rhodonia</taxon>
    </lineage>
</organism>
<feature type="domain" description="GED" evidence="3">
    <location>
        <begin position="671"/>
        <end position="766"/>
    </location>
</feature>
<dbReference type="Gene3D" id="3.40.50.300">
    <property type="entry name" value="P-loop containing nucleotide triphosphate hydrolases"/>
    <property type="match status" value="1"/>
</dbReference>
<name>A0A1X6MYV6_9APHY</name>
<dbReference type="OrthoDB" id="5061070at2759"/>
<proteinExistence type="predicted"/>
<accession>A0A1X6MYV6</accession>
<dbReference type="InterPro" id="IPR027417">
    <property type="entry name" value="P-loop_NTPase"/>
</dbReference>
<dbReference type="CDD" id="cd08771">
    <property type="entry name" value="DLP_1"/>
    <property type="match status" value="1"/>
</dbReference>
<dbReference type="Pfam" id="PF01031">
    <property type="entry name" value="Dynamin_M"/>
    <property type="match status" value="1"/>
</dbReference>
<dbReference type="GO" id="GO:0005737">
    <property type="term" value="C:cytoplasm"/>
    <property type="evidence" value="ECO:0007669"/>
    <property type="project" value="TreeGrafter"/>
</dbReference>
<dbReference type="SMART" id="SM00053">
    <property type="entry name" value="DYNc"/>
    <property type="match status" value="1"/>
</dbReference>
<evidence type="ECO:0000256" key="2">
    <source>
        <dbReference type="ARBA" id="ARBA00023134"/>
    </source>
</evidence>
<protein>
    <recommendedName>
        <fullName evidence="7">GED domain-containing protein</fullName>
    </recommendedName>
</protein>
<dbReference type="RefSeq" id="XP_024338216.1">
    <property type="nucleotide sequence ID" value="XM_024485760.1"/>
</dbReference>
<dbReference type="EMBL" id="KZ110598">
    <property type="protein sequence ID" value="OSX61422.1"/>
    <property type="molecule type" value="Genomic_DNA"/>
</dbReference>
<dbReference type="Pfam" id="PF00350">
    <property type="entry name" value="Dynamin_N"/>
    <property type="match status" value="1"/>
</dbReference>
<evidence type="ECO:0000259" key="4">
    <source>
        <dbReference type="PROSITE" id="PS51718"/>
    </source>
</evidence>
<dbReference type="InterPro" id="IPR001401">
    <property type="entry name" value="Dynamin_GTPase"/>
</dbReference>
<evidence type="ECO:0000313" key="6">
    <source>
        <dbReference type="Proteomes" id="UP000194127"/>
    </source>
</evidence>
<feature type="domain" description="Dynamin-type G" evidence="4">
    <location>
        <begin position="47"/>
        <end position="354"/>
    </location>
</feature>
<gene>
    <name evidence="5" type="ORF">POSPLADRAFT_1145065</name>
</gene>
<evidence type="ECO:0000256" key="1">
    <source>
        <dbReference type="ARBA" id="ARBA00022741"/>
    </source>
</evidence>
<dbReference type="STRING" id="670580.A0A1X6MYV6"/>
<dbReference type="InterPro" id="IPR045063">
    <property type="entry name" value="Dynamin_N"/>
</dbReference>
<dbReference type="InterPro" id="IPR000375">
    <property type="entry name" value="Dynamin_stalk"/>
</dbReference>
<dbReference type="GO" id="GO:0003924">
    <property type="term" value="F:GTPase activity"/>
    <property type="evidence" value="ECO:0007669"/>
    <property type="project" value="InterPro"/>
</dbReference>
<dbReference type="Pfam" id="PF02212">
    <property type="entry name" value="GED"/>
    <property type="match status" value="1"/>
</dbReference>
<dbReference type="GO" id="GO:0005874">
    <property type="term" value="C:microtubule"/>
    <property type="evidence" value="ECO:0007669"/>
    <property type="project" value="TreeGrafter"/>
</dbReference>
<keyword evidence="6" id="KW-1185">Reference proteome</keyword>
<keyword evidence="2" id="KW-0342">GTP-binding</keyword>